<keyword evidence="2" id="KW-1185">Reference proteome</keyword>
<geneLocation type="plasmid" evidence="1 2">
    <name>unnamed2</name>
</geneLocation>
<proteinExistence type="predicted"/>
<reference evidence="1" key="1">
    <citation type="submission" date="2022-04" db="EMBL/GenBank/DDBJ databases">
        <title>Hymenobacter sp. isolated from the air.</title>
        <authorList>
            <person name="Won M."/>
            <person name="Lee C.-M."/>
            <person name="Woen H.-Y."/>
            <person name="Kwon S.-W."/>
        </authorList>
    </citation>
    <scope>NUCLEOTIDE SEQUENCE</scope>
    <source>
        <strain evidence="1">5116S-3</strain>
        <plasmid evidence="1">unnamed2</plasmid>
    </source>
</reference>
<keyword evidence="1" id="KW-0614">Plasmid</keyword>
<sequence>MGIPTWGTSCATRHGQAYLDYWQRLWSDPKAAKLRAQNEQATRCRPKCWHRCARPFQSALQPQGKAVVPPADALDWYIDRMAARSRVCFHGAFGINARIQEQLSVPANFLRYVLLESYGNKEAAQKLKLLQRDKTCGLPRGRAGRRQCRAQLADAGRKTHRHE</sequence>
<dbReference type="AlphaFoldDB" id="A0A8T9QKL9"/>
<evidence type="ECO:0000313" key="2">
    <source>
        <dbReference type="Proteomes" id="UP000831796"/>
    </source>
</evidence>
<dbReference type="Proteomes" id="UP000831796">
    <property type="component" value="Plasmid unnamed2"/>
</dbReference>
<name>A0A8T9QKL9_9BACT</name>
<dbReference type="EMBL" id="CP095048">
    <property type="protein sequence ID" value="UOQ75273.1"/>
    <property type="molecule type" value="Genomic_DNA"/>
</dbReference>
<evidence type="ECO:0000313" key="1">
    <source>
        <dbReference type="EMBL" id="UOQ75273.1"/>
    </source>
</evidence>
<dbReference type="KEGG" id="hcu:MUN79_29215"/>
<organism evidence="1 2">
    <name type="scientific">Hymenobacter cellulosilyticus</name>
    <dbReference type="NCBI Taxonomy" id="2932248"/>
    <lineage>
        <taxon>Bacteria</taxon>
        <taxon>Pseudomonadati</taxon>
        <taxon>Bacteroidota</taxon>
        <taxon>Cytophagia</taxon>
        <taxon>Cytophagales</taxon>
        <taxon>Hymenobacteraceae</taxon>
        <taxon>Hymenobacter</taxon>
    </lineage>
</organism>
<accession>A0A8T9QKL9</accession>
<gene>
    <name evidence="1" type="ORF">MUN79_29215</name>
</gene>
<protein>
    <submittedName>
        <fullName evidence="1">Uncharacterized protein</fullName>
    </submittedName>
</protein>
<dbReference type="RefSeq" id="WP_244678606.1">
    <property type="nucleotide sequence ID" value="NZ_CP095048.1"/>
</dbReference>